<organism evidence="2 3">
    <name type="scientific">Pseudovirgaria hyperparasitica</name>
    <dbReference type="NCBI Taxonomy" id="470096"/>
    <lineage>
        <taxon>Eukaryota</taxon>
        <taxon>Fungi</taxon>
        <taxon>Dikarya</taxon>
        <taxon>Ascomycota</taxon>
        <taxon>Pezizomycotina</taxon>
        <taxon>Dothideomycetes</taxon>
        <taxon>Dothideomycetes incertae sedis</taxon>
        <taxon>Acrospermales</taxon>
        <taxon>Acrospermaceae</taxon>
        <taxon>Pseudovirgaria</taxon>
    </lineage>
</organism>
<sequence length="61" mass="6636">MPSENTPKIQPWKALSSLEEADNPDLSERNLRANSPGGGSGASVSKPVDRDTKADQYKHQE</sequence>
<protein>
    <submittedName>
        <fullName evidence="2">Uncharacterized protein</fullName>
    </submittedName>
</protein>
<dbReference type="AlphaFoldDB" id="A0A6A6VV01"/>
<evidence type="ECO:0000256" key="1">
    <source>
        <dbReference type="SAM" id="MobiDB-lite"/>
    </source>
</evidence>
<keyword evidence="3" id="KW-1185">Reference proteome</keyword>
<proteinExistence type="predicted"/>
<dbReference type="Proteomes" id="UP000799437">
    <property type="component" value="Unassembled WGS sequence"/>
</dbReference>
<evidence type="ECO:0000313" key="2">
    <source>
        <dbReference type="EMBL" id="KAF2753097.1"/>
    </source>
</evidence>
<accession>A0A6A6VV01</accession>
<dbReference type="GeneID" id="54485953"/>
<dbReference type="EMBL" id="ML996586">
    <property type="protein sequence ID" value="KAF2753097.1"/>
    <property type="molecule type" value="Genomic_DNA"/>
</dbReference>
<name>A0A6A6VV01_9PEZI</name>
<feature type="compositionally biased region" description="Basic and acidic residues" evidence="1">
    <location>
        <begin position="47"/>
        <end position="61"/>
    </location>
</feature>
<feature type="region of interest" description="Disordered" evidence="1">
    <location>
        <begin position="1"/>
        <end position="61"/>
    </location>
</feature>
<dbReference type="RefSeq" id="XP_033595548.1">
    <property type="nucleotide sequence ID" value="XM_033744899.1"/>
</dbReference>
<gene>
    <name evidence="2" type="ORF">EJ05DRAFT_480617</name>
</gene>
<reference evidence="2" key="1">
    <citation type="journal article" date="2020" name="Stud. Mycol.">
        <title>101 Dothideomycetes genomes: a test case for predicting lifestyles and emergence of pathogens.</title>
        <authorList>
            <person name="Haridas S."/>
            <person name="Albert R."/>
            <person name="Binder M."/>
            <person name="Bloem J."/>
            <person name="Labutti K."/>
            <person name="Salamov A."/>
            <person name="Andreopoulos B."/>
            <person name="Baker S."/>
            <person name="Barry K."/>
            <person name="Bills G."/>
            <person name="Bluhm B."/>
            <person name="Cannon C."/>
            <person name="Castanera R."/>
            <person name="Culley D."/>
            <person name="Daum C."/>
            <person name="Ezra D."/>
            <person name="Gonzalez J."/>
            <person name="Henrissat B."/>
            <person name="Kuo A."/>
            <person name="Liang C."/>
            <person name="Lipzen A."/>
            <person name="Lutzoni F."/>
            <person name="Magnuson J."/>
            <person name="Mondo S."/>
            <person name="Nolan M."/>
            <person name="Ohm R."/>
            <person name="Pangilinan J."/>
            <person name="Park H.-J."/>
            <person name="Ramirez L."/>
            <person name="Alfaro M."/>
            <person name="Sun H."/>
            <person name="Tritt A."/>
            <person name="Yoshinaga Y."/>
            <person name="Zwiers L.-H."/>
            <person name="Turgeon B."/>
            <person name="Goodwin S."/>
            <person name="Spatafora J."/>
            <person name="Crous P."/>
            <person name="Grigoriev I."/>
        </authorList>
    </citation>
    <scope>NUCLEOTIDE SEQUENCE</scope>
    <source>
        <strain evidence="2">CBS 121739</strain>
    </source>
</reference>
<dbReference type="OrthoDB" id="5413110at2759"/>
<evidence type="ECO:0000313" key="3">
    <source>
        <dbReference type="Proteomes" id="UP000799437"/>
    </source>
</evidence>